<keyword evidence="3 10" id="KW-0328">Glycosyltransferase</keyword>
<dbReference type="PANTHER" id="PTHR33908">
    <property type="entry name" value="MANNOSYLTRANSFERASE YKCB-RELATED"/>
    <property type="match status" value="1"/>
</dbReference>
<dbReference type="RefSeq" id="WP_068001501.1">
    <property type="nucleotide sequence ID" value="NZ_QQBC01000003.1"/>
</dbReference>
<evidence type="ECO:0000256" key="1">
    <source>
        <dbReference type="ARBA" id="ARBA00004651"/>
    </source>
</evidence>
<dbReference type="GO" id="GO:0005886">
    <property type="term" value="C:plasma membrane"/>
    <property type="evidence" value="ECO:0007669"/>
    <property type="project" value="UniProtKB-SubCell"/>
</dbReference>
<evidence type="ECO:0000313" key="11">
    <source>
        <dbReference type="Proteomes" id="UP000254869"/>
    </source>
</evidence>
<dbReference type="AlphaFoldDB" id="A0A370I8V7"/>
<keyword evidence="2" id="KW-1003">Cell membrane</keyword>
<evidence type="ECO:0000256" key="4">
    <source>
        <dbReference type="ARBA" id="ARBA00022679"/>
    </source>
</evidence>
<feature type="transmembrane region" description="Helical" evidence="8">
    <location>
        <begin position="285"/>
        <end position="302"/>
    </location>
</feature>
<feature type="transmembrane region" description="Helical" evidence="8">
    <location>
        <begin position="179"/>
        <end position="197"/>
    </location>
</feature>
<evidence type="ECO:0000256" key="3">
    <source>
        <dbReference type="ARBA" id="ARBA00022676"/>
    </source>
</evidence>
<accession>A0A370I8V7</accession>
<keyword evidence="7 8" id="KW-0472">Membrane</keyword>
<keyword evidence="4 10" id="KW-0808">Transferase</keyword>
<protein>
    <submittedName>
        <fullName evidence="10">Dolichyl-phosphate-mannose-protein mannosyltransferase</fullName>
    </submittedName>
</protein>
<feature type="transmembrane region" description="Helical" evidence="8">
    <location>
        <begin position="20"/>
        <end position="41"/>
    </location>
</feature>
<evidence type="ECO:0000256" key="6">
    <source>
        <dbReference type="ARBA" id="ARBA00022989"/>
    </source>
</evidence>
<feature type="transmembrane region" description="Helical" evidence="8">
    <location>
        <begin position="308"/>
        <end position="326"/>
    </location>
</feature>
<feature type="transmembrane region" description="Helical" evidence="8">
    <location>
        <begin position="209"/>
        <end position="228"/>
    </location>
</feature>
<dbReference type="GO" id="GO:0009103">
    <property type="term" value="P:lipopolysaccharide biosynthetic process"/>
    <property type="evidence" value="ECO:0007669"/>
    <property type="project" value="UniProtKB-ARBA"/>
</dbReference>
<evidence type="ECO:0000259" key="9">
    <source>
        <dbReference type="Pfam" id="PF13231"/>
    </source>
</evidence>
<keyword evidence="6 8" id="KW-1133">Transmembrane helix</keyword>
<evidence type="ECO:0000256" key="7">
    <source>
        <dbReference type="ARBA" id="ARBA00023136"/>
    </source>
</evidence>
<feature type="transmembrane region" description="Helical" evidence="8">
    <location>
        <begin position="335"/>
        <end position="354"/>
    </location>
</feature>
<dbReference type="InterPro" id="IPR050297">
    <property type="entry name" value="LipidA_mod_glycosyltrf_83"/>
</dbReference>
<comment type="subcellular location">
    <subcellularLocation>
        <location evidence="1">Cell membrane</location>
        <topology evidence="1">Multi-pass membrane protein</topology>
    </subcellularLocation>
</comment>
<proteinExistence type="predicted"/>
<keyword evidence="11" id="KW-1185">Reference proteome</keyword>
<comment type="caution">
    <text evidence="10">The sequence shown here is derived from an EMBL/GenBank/DDBJ whole genome shotgun (WGS) entry which is preliminary data.</text>
</comment>
<sequence>MSTVLETDARQPDTSAALPPFARAGVAAVVVVAAIAMGVSIGRYGFFGDELYFIAAGRRLAESYADQGPLLPAIARLMDLIAPGSLVAQRIPSVLVTLGAIVLSAQIAREFGGSRGAQTLSAVTYATSVFLLVQGTQLSTNTIDTALWVAITWLLVRWVRTRRDDLLLWAGVVTAIDMQVKWLIPFLWVAVAIGVLICGPRELLRRPALWWGAAVTGLTMLPSLFWQARHDWPQLGMSAQVASEQETIGGRLTFVPLALVSAGVLGLLLVVCGMVALFRWEALRPYRFFGVALPVLFAVFLITDGRPYYVVGIYPVVMAAGAVFWMRRAARWRTIVAAVLAVASAALTVSSLPLKPEHELQPAADQRAAMLNMGTYAKLGWPELAAATGAAYRALPEAQRADAVVITESYWQASALDFYREADGLPAVYSPNRGFGYFGTPPDSATTVLWVGGDEADLRTRFASVTPIARPHSRLGIPEENTDVTIWRCDDPKTAWSQTWPGILRLG</sequence>
<dbReference type="Pfam" id="PF13231">
    <property type="entry name" value="PMT_2"/>
    <property type="match status" value="1"/>
</dbReference>
<feature type="transmembrane region" description="Helical" evidence="8">
    <location>
        <begin position="254"/>
        <end position="278"/>
    </location>
</feature>
<name>A0A370I8V7_9NOCA</name>
<dbReference type="EMBL" id="QQBC01000003">
    <property type="protein sequence ID" value="RDI67156.1"/>
    <property type="molecule type" value="Genomic_DNA"/>
</dbReference>
<dbReference type="GO" id="GO:0016763">
    <property type="term" value="F:pentosyltransferase activity"/>
    <property type="evidence" value="ECO:0007669"/>
    <property type="project" value="TreeGrafter"/>
</dbReference>
<evidence type="ECO:0000256" key="2">
    <source>
        <dbReference type="ARBA" id="ARBA00022475"/>
    </source>
</evidence>
<organism evidence="10 11">
    <name type="scientific">Nocardia pseudobrasiliensis</name>
    <dbReference type="NCBI Taxonomy" id="45979"/>
    <lineage>
        <taxon>Bacteria</taxon>
        <taxon>Bacillati</taxon>
        <taxon>Actinomycetota</taxon>
        <taxon>Actinomycetes</taxon>
        <taxon>Mycobacteriales</taxon>
        <taxon>Nocardiaceae</taxon>
        <taxon>Nocardia</taxon>
    </lineage>
</organism>
<dbReference type="STRING" id="1210086.GCA_001613105_04735"/>
<dbReference type="Proteomes" id="UP000254869">
    <property type="component" value="Unassembled WGS sequence"/>
</dbReference>
<feature type="domain" description="Glycosyltransferase RgtA/B/C/D-like" evidence="9">
    <location>
        <begin position="66"/>
        <end position="226"/>
    </location>
</feature>
<evidence type="ECO:0000313" key="10">
    <source>
        <dbReference type="EMBL" id="RDI67156.1"/>
    </source>
</evidence>
<evidence type="ECO:0000256" key="8">
    <source>
        <dbReference type="SAM" id="Phobius"/>
    </source>
</evidence>
<dbReference type="InterPro" id="IPR038731">
    <property type="entry name" value="RgtA/B/C-like"/>
</dbReference>
<keyword evidence="5 8" id="KW-0812">Transmembrane</keyword>
<gene>
    <name evidence="10" type="ORF">DFR76_103227</name>
</gene>
<reference evidence="10 11" key="1">
    <citation type="submission" date="2018-07" db="EMBL/GenBank/DDBJ databases">
        <title>Genomic Encyclopedia of Type Strains, Phase IV (KMG-IV): sequencing the most valuable type-strain genomes for metagenomic binning, comparative biology and taxonomic classification.</title>
        <authorList>
            <person name="Goeker M."/>
        </authorList>
    </citation>
    <scope>NUCLEOTIDE SEQUENCE [LARGE SCALE GENOMIC DNA]</scope>
    <source>
        <strain evidence="10 11">DSM 44290</strain>
    </source>
</reference>
<evidence type="ECO:0000256" key="5">
    <source>
        <dbReference type="ARBA" id="ARBA00022692"/>
    </source>
</evidence>
<dbReference type="PANTHER" id="PTHR33908:SF11">
    <property type="entry name" value="MEMBRANE PROTEIN"/>
    <property type="match status" value="1"/>
</dbReference>